<dbReference type="Pfam" id="PF17784">
    <property type="entry name" value="Sulfotransfer_4"/>
    <property type="match status" value="1"/>
</dbReference>
<dbReference type="InterPro" id="IPR040632">
    <property type="entry name" value="Sulfotransfer_4"/>
</dbReference>
<dbReference type="OrthoDB" id="408152at2759"/>
<dbReference type="InterPro" id="IPR027417">
    <property type="entry name" value="P-loop_NTPase"/>
</dbReference>
<keyword evidence="1" id="KW-1133">Transmembrane helix</keyword>
<keyword evidence="1" id="KW-0472">Membrane</keyword>
<evidence type="ECO:0000313" key="2">
    <source>
        <dbReference type="EMBL" id="KJZ72076.1"/>
    </source>
</evidence>
<dbReference type="Proteomes" id="UP000054481">
    <property type="component" value="Unassembled WGS sequence"/>
</dbReference>
<dbReference type="AlphaFoldDB" id="A0A0F7ZH60"/>
<dbReference type="PANTHER" id="PTHR36978:SF3">
    <property type="entry name" value="P-LOOP CONTAINING NUCLEOSIDE TRIPHOSPHATE HYDROLASE PROTEIN"/>
    <property type="match status" value="1"/>
</dbReference>
<accession>A0A0F7ZH60</accession>
<evidence type="ECO:0000313" key="3">
    <source>
        <dbReference type="Proteomes" id="UP000054481"/>
    </source>
</evidence>
<feature type="transmembrane region" description="Helical" evidence="1">
    <location>
        <begin position="238"/>
        <end position="258"/>
    </location>
</feature>
<gene>
    <name evidence="2" type="ORF">HIM_08531</name>
</gene>
<keyword evidence="1" id="KW-0812">Transmembrane</keyword>
<dbReference type="SUPFAM" id="SSF52540">
    <property type="entry name" value="P-loop containing nucleoside triphosphate hydrolases"/>
    <property type="match status" value="1"/>
</dbReference>
<name>A0A0F7ZH60_9HYPO</name>
<evidence type="ECO:0000256" key="1">
    <source>
        <dbReference type="SAM" id="Phobius"/>
    </source>
</evidence>
<reference evidence="2 3" key="1">
    <citation type="journal article" date="2014" name="Genome Biol. Evol.">
        <title>Comparative genomics and transcriptomics analyses reveal divergent lifestyle features of nematode endoparasitic fungus Hirsutella minnesotensis.</title>
        <authorList>
            <person name="Lai Y."/>
            <person name="Liu K."/>
            <person name="Zhang X."/>
            <person name="Zhang X."/>
            <person name="Li K."/>
            <person name="Wang N."/>
            <person name="Shu C."/>
            <person name="Wu Y."/>
            <person name="Wang C."/>
            <person name="Bushley K.E."/>
            <person name="Xiang M."/>
            <person name="Liu X."/>
        </authorList>
    </citation>
    <scope>NUCLEOTIDE SEQUENCE [LARGE SCALE GENOMIC DNA]</scope>
    <source>
        <strain evidence="2 3">3608</strain>
    </source>
</reference>
<dbReference type="EMBL" id="KQ030553">
    <property type="protein sequence ID" value="KJZ72076.1"/>
    <property type="molecule type" value="Genomic_DNA"/>
</dbReference>
<dbReference type="PANTHER" id="PTHR36978">
    <property type="entry name" value="P-LOOP CONTAINING NUCLEOTIDE TRIPHOSPHATE HYDROLASE"/>
    <property type="match status" value="1"/>
</dbReference>
<keyword evidence="3" id="KW-1185">Reference proteome</keyword>
<proteinExistence type="predicted"/>
<organism evidence="2 3">
    <name type="scientific">Hirsutella minnesotensis 3608</name>
    <dbReference type="NCBI Taxonomy" id="1043627"/>
    <lineage>
        <taxon>Eukaryota</taxon>
        <taxon>Fungi</taxon>
        <taxon>Dikarya</taxon>
        <taxon>Ascomycota</taxon>
        <taxon>Pezizomycotina</taxon>
        <taxon>Sordariomycetes</taxon>
        <taxon>Hypocreomycetidae</taxon>
        <taxon>Hypocreales</taxon>
        <taxon>Ophiocordycipitaceae</taxon>
        <taxon>Hirsutella</taxon>
    </lineage>
</organism>
<evidence type="ECO:0008006" key="4">
    <source>
        <dbReference type="Google" id="ProtNLM"/>
    </source>
</evidence>
<sequence length="259" mass="29284">MGSAPSVPTDKSRKLQVIGAGASRTGTLSLSLALERLLDGPVMHGGTQIIGREDAYVRLMYETIHQRHNTPILMKRLESITAGFLGVTDTPASSFVPELLELYPDAKVVLVTRDPKKWLQSFDPLLKACSPWWVHVLLWPCPGLRWFPGFVKELMKREAERIPSYVVGGPVTTDMLEEHHARIKKLTPTDKLLVMRLDEGWEPLCRFLDKPIPAEPFPHVNDREALAEVIRRTVATCIMIWICMLIAIGFLFNVVRYFS</sequence>
<dbReference type="Gene3D" id="3.40.50.300">
    <property type="entry name" value="P-loop containing nucleotide triphosphate hydrolases"/>
    <property type="match status" value="1"/>
</dbReference>
<protein>
    <recommendedName>
        <fullName evidence="4">NAD dependent epimerase/dehydratase</fullName>
    </recommendedName>
</protein>